<gene>
    <name evidence="2" type="ORF">WDS16_20040</name>
</gene>
<sequence length="45" mass="4556">MLALALFGLNIVGAILLGLGLLVTIPVTIIAGTYAYRVTVGGRVA</sequence>
<name>A0ABZ2PEY1_9NOCA</name>
<keyword evidence="3" id="KW-1185">Reference proteome</keyword>
<proteinExistence type="predicted"/>
<keyword evidence="1" id="KW-1133">Transmembrane helix</keyword>
<dbReference type="EMBL" id="CP147846">
    <property type="protein sequence ID" value="WXG67514.1"/>
    <property type="molecule type" value="Genomic_DNA"/>
</dbReference>
<dbReference type="Proteomes" id="UP001432000">
    <property type="component" value="Chromosome"/>
</dbReference>
<protein>
    <submittedName>
        <fullName evidence="2">Uncharacterized protein</fullName>
    </submittedName>
</protein>
<evidence type="ECO:0000313" key="3">
    <source>
        <dbReference type="Proteomes" id="UP001432000"/>
    </source>
</evidence>
<keyword evidence="1" id="KW-0812">Transmembrane</keyword>
<keyword evidence="1" id="KW-0472">Membrane</keyword>
<organism evidence="2 3">
    <name type="scientific">Rhodococcus sovatensis</name>
    <dbReference type="NCBI Taxonomy" id="1805840"/>
    <lineage>
        <taxon>Bacteria</taxon>
        <taxon>Bacillati</taxon>
        <taxon>Actinomycetota</taxon>
        <taxon>Actinomycetes</taxon>
        <taxon>Mycobacteriales</taxon>
        <taxon>Nocardiaceae</taxon>
        <taxon>Rhodococcus</taxon>
    </lineage>
</organism>
<feature type="transmembrane region" description="Helical" evidence="1">
    <location>
        <begin position="6"/>
        <end position="36"/>
    </location>
</feature>
<reference evidence="2 3" key="1">
    <citation type="submission" date="2024-03" db="EMBL/GenBank/DDBJ databases">
        <title>Natural products discovery in diverse microorganisms through a two-stage MS feature dereplication strategy.</title>
        <authorList>
            <person name="Zhang R."/>
        </authorList>
    </citation>
    <scope>NUCLEOTIDE SEQUENCE [LARGE SCALE GENOMIC DNA]</scope>
    <source>
        <strain evidence="2 3">18930</strain>
    </source>
</reference>
<accession>A0ABZ2PEY1</accession>
<dbReference type="RefSeq" id="WP_338887113.1">
    <property type="nucleotide sequence ID" value="NZ_CP147846.1"/>
</dbReference>
<evidence type="ECO:0000256" key="1">
    <source>
        <dbReference type="SAM" id="Phobius"/>
    </source>
</evidence>
<evidence type="ECO:0000313" key="2">
    <source>
        <dbReference type="EMBL" id="WXG67514.1"/>
    </source>
</evidence>